<dbReference type="VEuPathDB" id="VectorBase:AMEC018416"/>
<dbReference type="EnsemblMetazoa" id="AMEC018416-RA">
    <property type="protein sequence ID" value="AMEC018416-PA"/>
    <property type="gene ID" value="AMEC018416"/>
</dbReference>
<evidence type="ECO:0000313" key="1">
    <source>
        <dbReference type="EnsemblMetazoa" id="AMEC018416-PA"/>
    </source>
</evidence>
<accession>A0A182UDG8</accession>
<keyword evidence="2" id="KW-1185">Reference proteome</keyword>
<reference evidence="2" key="1">
    <citation type="submission" date="2014-01" db="EMBL/GenBank/DDBJ databases">
        <title>The Genome Sequence of Anopheles melas CM1001059_A (V2).</title>
        <authorList>
            <consortium name="The Broad Institute Genomics Platform"/>
            <person name="Neafsey D.E."/>
            <person name="Besansky N."/>
            <person name="Howell P."/>
            <person name="Walton C."/>
            <person name="Young S.K."/>
            <person name="Zeng Q."/>
            <person name="Gargeya S."/>
            <person name="Fitzgerald M."/>
            <person name="Haas B."/>
            <person name="Abouelleil A."/>
            <person name="Allen A.W."/>
            <person name="Alvarado L."/>
            <person name="Arachchi H.M."/>
            <person name="Berlin A.M."/>
            <person name="Chapman S.B."/>
            <person name="Gainer-Dewar J."/>
            <person name="Goldberg J."/>
            <person name="Griggs A."/>
            <person name="Gujja S."/>
            <person name="Hansen M."/>
            <person name="Howarth C."/>
            <person name="Imamovic A."/>
            <person name="Ireland A."/>
            <person name="Larimer J."/>
            <person name="McCowan C."/>
            <person name="Murphy C."/>
            <person name="Pearson M."/>
            <person name="Poon T.W."/>
            <person name="Priest M."/>
            <person name="Roberts A."/>
            <person name="Saif S."/>
            <person name="Shea T."/>
            <person name="Sisk P."/>
            <person name="Sykes S."/>
            <person name="Wortman J."/>
            <person name="Nusbaum C."/>
            <person name="Birren B."/>
        </authorList>
    </citation>
    <scope>NUCLEOTIDE SEQUENCE [LARGE SCALE GENOMIC DNA]</scope>
    <source>
        <strain evidence="2">CM1001059</strain>
    </source>
</reference>
<organism evidence="1 2">
    <name type="scientific">Anopheles melas</name>
    <dbReference type="NCBI Taxonomy" id="34690"/>
    <lineage>
        <taxon>Eukaryota</taxon>
        <taxon>Metazoa</taxon>
        <taxon>Ecdysozoa</taxon>
        <taxon>Arthropoda</taxon>
        <taxon>Hexapoda</taxon>
        <taxon>Insecta</taxon>
        <taxon>Pterygota</taxon>
        <taxon>Neoptera</taxon>
        <taxon>Endopterygota</taxon>
        <taxon>Diptera</taxon>
        <taxon>Nematocera</taxon>
        <taxon>Culicoidea</taxon>
        <taxon>Culicidae</taxon>
        <taxon>Anophelinae</taxon>
        <taxon>Anopheles</taxon>
    </lineage>
</organism>
<dbReference type="Proteomes" id="UP000075902">
    <property type="component" value="Unassembled WGS sequence"/>
</dbReference>
<evidence type="ECO:0000313" key="2">
    <source>
        <dbReference type="Proteomes" id="UP000075902"/>
    </source>
</evidence>
<reference evidence="1" key="2">
    <citation type="submission" date="2020-05" db="UniProtKB">
        <authorList>
            <consortium name="EnsemblMetazoa"/>
        </authorList>
    </citation>
    <scope>IDENTIFICATION</scope>
    <source>
        <strain evidence="1">CM1001059</strain>
    </source>
</reference>
<sequence>MCRRPSSDDRSNFGQFAVRNKAAHHIVREGCAILSYSPTVGNRRTDPISISAGFLFGQNGRMVGAGSVSPGPYLYPPADMLYTAAVLRHFKPFWNRMMMMMMMMNGCNGLLDEVPSRMVFVISKHFISAFPQRRPSPPPPAHCTTFDSV</sequence>
<name>A0A182UDG8_9DIPT</name>
<dbReference type="AlphaFoldDB" id="A0A182UDG8"/>
<proteinExistence type="predicted"/>
<protein>
    <submittedName>
        <fullName evidence="1">Uncharacterized protein</fullName>
    </submittedName>
</protein>